<proteinExistence type="predicted"/>
<evidence type="ECO:0000313" key="3">
    <source>
        <dbReference type="Proteomes" id="UP000564573"/>
    </source>
</evidence>
<sequence length="131" mass="14939">MHQPWSDGSMLRTIEMDRPNGCGDSWTHPHAERHRVVDQADNRPTRVRGMATESPEIVPASGSNKCEVDYFTWDGHHFVQPAGAEVAVETLFDATRECVATGRHPTRSQWRPRTERRRCDEPPLAYDGDRT</sequence>
<reference evidence="2 3" key="1">
    <citation type="submission" date="2020-08" db="EMBL/GenBank/DDBJ databases">
        <title>Sequencing the genomes of 1000 actinobacteria strains.</title>
        <authorList>
            <person name="Klenk H.-P."/>
        </authorList>
    </citation>
    <scope>NUCLEOTIDE SEQUENCE [LARGE SCALE GENOMIC DNA]</scope>
    <source>
        <strain evidence="2 3">DSM 45267</strain>
    </source>
</reference>
<feature type="region of interest" description="Disordered" evidence="1">
    <location>
        <begin position="101"/>
        <end position="131"/>
    </location>
</feature>
<comment type="caution">
    <text evidence="2">The sequence shown here is derived from an EMBL/GenBank/DDBJ whole genome shotgun (WGS) entry which is preliminary data.</text>
</comment>
<feature type="region of interest" description="Disordered" evidence="1">
    <location>
        <begin position="21"/>
        <end position="61"/>
    </location>
</feature>
<gene>
    <name evidence="2" type="ORF">FB384_002266</name>
</gene>
<feature type="compositionally biased region" description="Basic and acidic residues" evidence="1">
    <location>
        <begin position="27"/>
        <end position="44"/>
    </location>
</feature>
<name>A0A839XHB6_9PSEU</name>
<feature type="compositionally biased region" description="Basic and acidic residues" evidence="1">
    <location>
        <begin position="117"/>
        <end position="131"/>
    </location>
</feature>
<dbReference type="EMBL" id="JACIBS010000001">
    <property type="protein sequence ID" value="MBB3663362.1"/>
    <property type="molecule type" value="Genomic_DNA"/>
</dbReference>
<protein>
    <submittedName>
        <fullName evidence="2">Uncharacterized protein</fullName>
    </submittedName>
</protein>
<evidence type="ECO:0000256" key="1">
    <source>
        <dbReference type="SAM" id="MobiDB-lite"/>
    </source>
</evidence>
<accession>A0A839XHB6</accession>
<keyword evidence="3" id="KW-1185">Reference proteome</keyword>
<organism evidence="2 3">
    <name type="scientific">Prauserella sediminis</name>
    <dbReference type="NCBI Taxonomy" id="577680"/>
    <lineage>
        <taxon>Bacteria</taxon>
        <taxon>Bacillati</taxon>
        <taxon>Actinomycetota</taxon>
        <taxon>Actinomycetes</taxon>
        <taxon>Pseudonocardiales</taxon>
        <taxon>Pseudonocardiaceae</taxon>
        <taxon>Prauserella</taxon>
        <taxon>Prauserella salsuginis group</taxon>
    </lineage>
</organism>
<evidence type="ECO:0000313" key="2">
    <source>
        <dbReference type="EMBL" id="MBB3663362.1"/>
    </source>
</evidence>
<dbReference type="RefSeq" id="WP_183782484.1">
    <property type="nucleotide sequence ID" value="NZ_JACIBS010000001.1"/>
</dbReference>
<dbReference type="Proteomes" id="UP000564573">
    <property type="component" value="Unassembled WGS sequence"/>
</dbReference>
<dbReference type="AlphaFoldDB" id="A0A839XHB6"/>